<evidence type="ECO:0000256" key="3">
    <source>
        <dbReference type="ARBA" id="ARBA00022478"/>
    </source>
</evidence>
<feature type="compositionally biased region" description="Basic and acidic residues" evidence="6">
    <location>
        <begin position="228"/>
        <end position="237"/>
    </location>
</feature>
<dbReference type="GO" id="GO:0005737">
    <property type="term" value="C:cytoplasm"/>
    <property type="evidence" value="ECO:0007669"/>
    <property type="project" value="UniProtKB-ARBA"/>
</dbReference>
<reference evidence="7 8" key="1">
    <citation type="submission" date="2013-03" db="EMBL/GenBank/DDBJ databases">
        <title>The Genome Sequence of Cladophialophora psammophila CBS 110553.</title>
        <authorList>
            <consortium name="The Broad Institute Genomics Platform"/>
            <person name="Cuomo C."/>
            <person name="de Hoog S."/>
            <person name="Gorbushina A."/>
            <person name="Walker B."/>
            <person name="Young S.K."/>
            <person name="Zeng Q."/>
            <person name="Gargeya S."/>
            <person name="Fitzgerald M."/>
            <person name="Haas B."/>
            <person name="Abouelleil A."/>
            <person name="Allen A.W."/>
            <person name="Alvarado L."/>
            <person name="Arachchi H.M."/>
            <person name="Berlin A.M."/>
            <person name="Chapman S.B."/>
            <person name="Gainer-Dewar J."/>
            <person name="Goldberg J."/>
            <person name="Griggs A."/>
            <person name="Gujja S."/>
            <person name="Hansen M."/>
            <person name="Howarth C."/>
            <person name="Imamovic A."/>
            <person name="Ireland A."/>
            <person name="Larimer J."/>
            <person name="McCowan C."/>
            <person name="Murphy C."/>
            <person name="Pearson M."/>
            <person name="Poon T.W."/>
            <person name="Priest M."/>
            <person name="Roberts A."/>
            <person name="Saif S."/>
            <person name="Shea T."/>
            <person name="Sisk P."/>
            <person name="Sykes S."/>
            <person name="Wortman J."/>
            <person name="Nusbaum C."/>
            <person name="Birren B."/>
        </authorList>
    </citation>
    <scope>NUCLEOTIDE SEQUENCE [LARGE SCALE GENOMIC DNA]</scope>
    <source>
        <strain evidence="7 8">CBS 110553</strain>
    </source>
</reference>
<dbReference type="RefSeq" id="XP_007750853.1">
    <property type="nucleotide sequence ID" value="XM_007752663.1"/>
</dbReference>
<protein>
    <recommendedName>
        <fullName evidence="9">DNA-directed RNA polymerase III subunit RPC6</fullName>
    </recommendedName>
</protein>
<keyword evidence="4" id="KW-0804">Transcription</keyword>
<evidence type="ECO:0000256" key="5">
    <source>
        <dbReference type="ARBA" id="ARBA00023242"/>
    </source>
</evidence>
<evidence type="ECO:0000256" key="6">
    <source>
        <dbReference type="SAM" id="MobiDB-lite"/>
    </source>
</evidence>
<keyword evidence="5" id="KW-0539">Nucleus</keyword>
<dbReference type="GO" id="GO:0006383">
    <property type="term" value="P:transcription by RNA polymerase III"/>
    <property type="evidence" value="ECO:0007669"/>
    <property type="project" value="InterPro"/>
</dbReference>
<dbReference type="GO" id="GO:0005654">
    <property type="term" value="C:nucleoplasm"/>
    <property type="evidence" value="ECO:0007669"/>
    <property type="project" value="UniProtKB-ARBA"/>
</dbReference>
<dbReference type="EMBL" id="AMGX01000031">
    <property type="protein sequence ID" value="EXJ59469.1"/>
    <property type="molecule type" value="Genomic_DNA"/>
</dbReference>
<dbReference type="Pfam" id="PF05158">
    <property type="entry name" value="RNA_pol_Rpc34"/>
    <property type="match status" value="1"/>
</dbReference>
<comment type="subcellular location">
    <subcellularLocation>
        <location evidence="1">Nucleus</location>
    </subcellularLocation>
</comment>
<evidence type="ECO:0008006" key="9">
    <source>
        <dbReference type="Google" id="ProtNLM"/>
    </source>
</evidence>
<sequence>MAPPKNTTSSGPSPSTAAPVRNPTADALYAWCCSKYAYGYVFSQAELLGAGVIPNQDLQILLSSVEYLTKNALFRVHDRAGGGIGWELVDPETARDYSNLSRNEQIVLQVIDGAKTSGMWTKQIQSKTALHTNIVEKVFRVLEGRGLIKQMKSVTHPQRKMYILASLTPSEDATGGSWFSEGRLDIGLIETISTVIEHYVSTKSWQEIKPDDVEEGPGQKRKRPSSSFEEHGDDRAKLAKTGEGQNNKARTSKHQISSQKSYKPFGPGYKSYPTLEDITRHIINIKVTGSILPQNAVAQLLQVMVYDDRLFKLHRPPVGNELPDDHVNNTVTMYRCFKTPQDLMEQHQLYKRKVSDHDYVRKAAYRQEELEKLGVGGSSEVPCLRCPSFDICGDGGPVNVATCKYFDEWYDRLEEADREEEEKEKAKEKVKDRDKGSMDKGKAKGKEHVTVNGDRGPRVDIELELELEPS</sequence>
<dbReference type="STRING" id="1182543.W9WM04"/>
<feature type="compositionally biased region" description="Polar residues" evidence="6">
    <location>
        <begin position="243"/>
        <end position="261"/>
    </location>
</feature>
<dbReference type="GeneID" id="19196780"/>
<evidence type="ECO:0000256" key="4">
    <source>
        <dbReference type="ARBA" id="ARBA00023163"/>
    </source>
</evidence>
<name>W9WM04_9EURO</name>
<dbReference type="FunFam" id="1.10.10.10:FF:000116">
    <property type="entry name" value="DNA-directed RNA polymerase III subunit RPC6"/>
    <property type="match status" value="1"/>
</dbReference>
<gene>
    <name evidence="7" type="ORF">A1O5_12094</name>
</gene>
<dbReference type="InterPro" id="IPR036390">
    <property type="entry name" value="WH_DNA-bd_sf"/>
</dbReference>
<feature type="region of interest" description="Disordered" evidence="6">
    <location>
        <begin position="416"/>
        <end position="470"/>
    </location>
</feature>
<keyword evidence="8" id="KW-1185">Reference proteome</keyword>
<dbReference type="InterPro" id="IPR016049">
    <property type="entry name" value="RNA_pol_Rpc34-like"/>
</dbReference>
<proteinExistence type="inferred from homology"/>
<comment type="caution">
    <text evidence="7">The sequence shown here is derived from an EMBL/GenBank/DDBJ whole genome shotgun (WGS) entry which is preliminary data.</text>
</comment>
<dbReference type="Proteomes" id="UP000019471">
    <property type="component" value="Unassembled WGS sequence"/>
</dbReference>
<evidence type="ECO:0000313" key="7">
    <source>
        <dbReference type="EMBL" id="EXJ59469.1"/>
    </source>
</evidence>
<keyword evidence="3" id="KW-0240">DNA-directed RNA polymerase</keyword>
<dbReference type="Gene3D" id="1.10.10.10">
    <property type="entry name" value="Winged helix-like DNA-binding domain superfamily/Winged helix DNA-binding domain"/>
    <property type="match status" value="1"/>
</dbReference>
<evidence type="ECO:0000313" key="8">
    <source>
        <dbReference type="Proteomes" id="UP000019471"/>
    </source>
</evidence>
<feature type="region of interest" description="Disordered" evidence="6">
    <location>
        <begin position="208"/>
        <end position="265"/>
    </location>
</feature>
<comment type="similarity">
    <text evidence="2">Belongs to the eukaryotic RPC34/RPC39 RNA polymerase subunit family.</text>
</comment>
<dbReference type="AlphaFoldDB" id="W9WM04"/>
<dbReference type="OrthoDB" id="613763at2759"/>
<organism evidence="7 8">
    <name type="scientific">Cladophialophora psammophila CBS 110553</name>
    <dbReference type="NCBI Taxonomy" id="1182543"/>
    <lineage>
        <taxon>Eukaryota</taxon>
        <taxon>Fungi</taxon>
        <taxon>Dikarya</taxon>
        <taxon>Ascomycota</taxon>
        <taxon>Pezizomycotina</taxon>
        <taxon>Eurotiomycetes</taxon>
        <taxon>Chaetothyriomycetidae</taxon>
        <taxon>Chaetothyriales</taxon>
        <taxon>Herpotrichiellaceae</taxon>
        <taxon>Cladophialophora</taxon>
    </lineage>
</organism>
<dbReference type="InterPro" id="IPR036388">
    <property type="entry name" value="WH-like_DNA-bd_sf"/>
</dbReference>
<accession>W9WM04</accession>
<dbReference type="InterPro" id="IPR007832">
    <property type="entry name" value="RNA_pol_Rpc34"/>
</dbReference>
<dbReference type="eggNOG" id="KOG3233">
    <property type="taxonomic scope" value="Eukaryota"/>
</dbReference>
<dbReference type="HOGENOM" id="CLU_033661_0_2_1"/>
<evidence type="ECO:0000256" key="2">
    <source>
        <dbReference type="ARBA" id="ARBA00011038"/>
    </source>
</evidence>
<feature type="compositionally biased region" description="Basic and acidic residues" evidence="6">
    <location>
        <begin position="423"/>
        <end position="461"/>
    </location>
</feature>
<dbReference type="GO" id="GO:0005666">
    <property type="term" value="C:RNA polymerase III complex"/>
    <property type="evidence" value="ECO:0007669"/>
    <property type="project" value="InterPro"/>
</dbReference>
<evidence type="ECO:0000256" key="1">
    <source>
        <dbReference type="ARBA" id="ARBA00004123"/>
    </source>
</evidence>
<dbReference type="SUPFAM" id="SSF46785">
    <property type="entry name" value="Winged helix' DNA-binding domain"/>
    <property type="match status" value="1"/>
</dbReference>
<dbReference type="PANTHER" id="PTHR12780">
    <property type="entry name" value="RNA POLYMERASE III DNA DIRECTED , 39KD SUBUNIT-RELATED"/>
    <property type="match status" value="1"/>
</dbReference>